<evidence type="ECO:0000313" key="2">
    <source>
        <dbReference type="Proteomes" id="UP000183843"/>
    </source>
</evidence>
<dbReference type="Proteomes" id="UP000183843">
    <property type="component" value="Unassembled WGS sequence"/>
</dbReference>
<organism evidence="1 2">
    <name type="scientific">Selenomonas ruminantium</name>
    <dbReference type="NCBI Taxonomy" id="971"/>
    <lineage>
        <taxon>Bacteria</taxon>
        <taxon>Bacillati</taxon>
        <taxon>Bacillota</taxon>
        <taxon>Negativicutes</taxon>
        <taxon>Selenomonadales</taxon>
        <taxon>Selenomonadaceae</taxon>
        <taxon>Selenomonas</taxon>
    </lineage>
</organism>
<protein>
    <submittedName>
        <fullName evidence="1">Uncharacterized protein</fullName>
    </submittedName>
</protein>
<sequence length="218" mass="25873">MRIEKKIIAAVYIPAHVETTKYYKFTELNKEIQERLIKEKQDEVTNDEYFWQDIYCDEFKESALNTIREKIPGIEGEELQFSLNCCQGDGVSFTGELGEENIASLLSLVYGGNIPRQVNRIIPHMESIFFERNRHLRYCHEYTVSTEIKINGHEYYTEFYPRIEKLLEGLEKQIDQYRVEICKELEKEGYDLQDYYTSREYAIQELSSNEYYESGEVA</sequence>
<dbReference type="RefSeq" id="WP_074816666.1">
    <property type="nucleotide sequence ID" value="NZ_FOJX01000011.1"/>
</dbReference>
<evidence type="ECO:0000313" key="1">
    <source>
        <dbReference type="EMBL" id="SFB10110.1"/>
    </source>
</evidence>
<proteinExistence type="predicted"/>
<reference evidence="1 2" key="1">
    <citation type="submission" date="2016-10" db="EMBL/GenBank/DDBJ databases">
        <authorList>
            <person name="de Groot N.N."/>
        </authorList>
    </citation>
    <scope>NUCLEOTIDE SEQUENCE [LARGE SCALE GENOMIC DNA]</scope>
    <source>
        <strain evidence="1 2">L14</strain>
    </source>
</reference>
<accession>A0A1I0YCA0</accession>
<name>A0A1I0YCA0_SELRU</name>
<dbReference type="EMBL" id="FOJX01000011">
    <property type="protein sequence ID" value="SFB10110.1"/>
    <property type="molecule type" value="Genomic_DNA"/>
</dbReference>
<gene>
    <name evidence="1" type="ORF">SAMN05216587_11133</name>
</gene>
<dbReference type="AlphaFoldDB" id="A0A1I0YCA0"/>